<dbReference type="PIRSF" id="PIRSF002070">
    <property type="entry name" value="SSB"/>
    <property type="match status" value="1"/>
</dbReference>
<dbReference type="HAMAP" id="MF_00984">
    <property type="entry name" value="SSB"/>
    <property type="match status" value="1"/>
</dbReference>
<comment type="caution">
    <text evidence="4">The sequence shown here is derived from an EMBL/GenBank/DDBJ whole genome shotgun (WGS) entry which is preliminary data.</text>
</comment>
<evidence type="ECO:0000256" key="2">
    <source>
        <dbReference type="HAMAP-Rule" id="MF_00984"/>
    </source>
</evidence>
<organism evidence="4 5">
    <name type="scientific">Agathobacter rectalis CAG:36</name>
    <dbReference type="NCBI Taxonomy" id="1263079"/>
    <lineage>
        <taxon>Bacteria</taxon>
        <taxon>Bacillati</taxon>
        <taxon>Bacillota</taxon>
        <taxon>Clostridia</taxon>
        <taxon>Lachnospirales</taxon>
        <taxon>Lachnospiraceae</taxon>
        <taxon>Agathobacter</taxon>
    </lineage>
</organism>
<comment type="subunit">
    <text evidence="2">Homotetramer.</text>
</comment>
<dbReference type="GO" id="GO:0006260">
    <property type="term" value="P:DNA replication"/>
    <property type="evidence" value="ECO:0007669"/>
    <property type="project" value="InterPro"/>
</dbReference>
<dbReference type="Gene3D" id="2.40.50.140">
    <property type="entry name" value="Nucleic acid-binding proteins"/>
    <property type="match status" value="1"/>
</dbReference>
<evidence type="ECO:0000313" key="5">
    <source>
        <dbReference type="Proteomes" id="UP000018162"/>
    </source>
</evidence>
<gene>
    <name evidence="4" type="ORF">BN626_01901</name>
</gene>
<dbReference type="PROSITE" id="PS50935">
    <property type="entry name" value="SSB"/>
    <property type="match status" value="1"/>
</dbReference>
<dbReference type="EMBL" id="CBFV010000090">
    <property type="protein sequence ID" value="CDC74978.1"/>
    <property type="molecule type" value="Genomic_DNA"/>
</dbReference>
<dbReference type="InterPro" id="IPR012340">
    <property type="entry name" value="NA-bd_OB-fold"/>
</dbReference>
<evidence type="ECO:0000256" key="1">
    <source>
        <dbReference type="ARBA" id="ARBA00023125"/>
    </source>
</evidence>
<dbReference type="GO" id="GO:0003697">
    <property type="term" value="F:single-stranded DNA binding"/>
    <property type="evidence" value="ECO:0007669"/>
    <property type="project" value="UniProtKB-UniRule"/>
</dbReference>
<dbReference type="Pfam" id="PF00436">
    <property type="entry name" value="SSB"/>
    <property type="match status" value="1"/>
</dbReference>
<dbReference type="PANTHER" id="PTHR10302:SF27">
    <property type="entry name" value="SINGLE-STRANDED DNA-BINDING PROTEIN"/>
    <property type="match status" value="1"/>
</dbReference>
<evidence type="ECO:0000256" key="3">
    <source>
        <dbReference type="PIRNR" id="PIRNR002070"/>
    </source>
</evidence>
<keyword evidence="1 2" id="KW-0238">DNA-binding</keyword>
<proteinExistence type="inferred from homology"/>
<dbReference type="InterPro" id="IPR011344">
    <property type="entry name" value="ssDNA-bd"/>
</dbReference>
<name>R6TNJ4_9FIRM</name>
<dbReference type="NCBIfam" id="TIGR00621">
    <property type="entry name" value="ssb"/>
    <property type="match status" value="1"/>
</dbReference>
<dbReference type="CDD" id="cd04496">
    <property type="entry name" value="SSB_OBF"/>
    <property type="match status" value="1"/>
</dbReference>
<dbReference type="InterPro" id="IPR000424">
    <property type="entry name" value="Primosome_PriB/ssb"/>
</dbReference>
<reference evidence="4" key="1">
    <citation type="submission" date="2012-11" db="EMBL/GenBank/DDBJ databases">
        <title>Dependencies among metagenomic species, viruses, plasmids and units of genetic variation.</title>
        <authorList>
            <person name="Nielsen H.B."/>
            <person name="Almeida M."/>
            <person name="Juncker A.S."/>
            <person name="Rasmussen S."/>
            <person name="Li J."/>
            <person name="Sunagawa S."/>
            <person name="Plichta D."/>
            <person name="Gautier L."/>
            <person name="Le Chatelier E."/>
            <person name="Peletier E."/>
            <person name="Bonde I."/>
            <person name="Nielsen T."/>
            <person name="Manichanh C."/>
            <person name="Arumugam M."/>
            <person name="Batto J."/>
            <person name="Santos M.B.Q.D."/>
            <person name="Blom N."/>
            <person name="Borruel N."/>
            <person name="Burgdorf K.S."/>
            <person name="Boumezbeur F."/>
            <person name="Casellas F."/>
            <person name="Dore J."/>
            <person name="Guarner F."/>
            <person name="Hansen T."/>
            <person name="Hildebrand F."/>
            <person name="Kaas R.S."/>
            <person name="Kennedy S."/>
            <person name="Kristiansen K."/>
            <person name="Kultima J.R."/>
            <person name="Leonard P."/>
            <person name="Levenez F."/>
            <person name="Lund O."/>
            <person name="Moumen B."/>
            <person name="Le Paslier D."/>
            <person name="Pons N."/>
            <person name="Pedersen O."/>
            <person name="Prifti E."/>
            <person name="Qin J."/>
            <person name="Raes J."/>
            <person name="Tap J."/>
            <person name="Tims S."/>
            <person name="Ussery D.W."/>
            <person name="Yamada T."/>
            <person name="MetaHit consortium"/>
            <person name="Renault P."/>
            <person name="Sicheritz-Ponten T."/>
            <person name="Bork P."/>
            <person name="Wang J."/>
            <person name="Brunak S."/>
            <person name="Ehrlich S.D."/>
        </authorList>
    </citation>
    <scope>NUCLEOTIDE SEQUENCE [LARGE SCALE GENOMIC DNA]</scope>
</reference>
<dbReference type="AlphaFoldDB" id="R6TNJ4"/>
<dbReference type="PANTHER" id="PTHR10302">
    <property type="entry name" value="SINGLE-STRANDED DNA-BINDING PROTEIN"/>
    <property type="match status" value="1"/>
</dbReference>
<comment type="caution">
    <text evidence="2">Lacks conserved residue(s) required for the propagation of feature annotation.</text>
</comment>
<dbReference type="SUPFAM" id="SSF50249">
    <property type="entry name" value="Nucleic acid-binding proteins"/>
    <property type="match status" value="1"/>
</dbReference>
<protein>
    <recommendedName>
        <fullName evidence="2 3">Single-stranded DNA-binding protein</fullName>
        <shortName evidence="2">SSB</shortName>
    </recommendedName>
</protein>
<sequence length="137" mass="15181">MFNHVGLLGRLAQEPEIRYTTGGTPVARFDLAVPVPSKKKDTPPDYIPVVCWDKWADFCGKYLTKGRQVVVEGRITTRKWQDNDGKHRKAVEVTASRIYFADSNYEGGGTNGNAQQTDAGDGFMSIPDGVDDELPFN</sequence>
<dbReference type="Proteomes" id="UP000018162">
    <property type="component" value="Unassembled WGS sequence"/>
</dbReference>
<dbReference type="GO" id="GO:0009295">
    <property type="term" value="C:nucleoid"/>
    <property type="evidence" value="ECO:0007669"/>
    <property type="project" value="TreeGrafter"/>
</dbReference>
<accession>R6TNJ4</accession>
<evidence type="ECO:0000313" key="4">
    <source>
        <dbReference type="EMBL" id="CDC74978.1"/>
    </source>
</evidence>